<proteinExistence type="predicted"/>
<organism evidence="1 2">
    <name type="scientific">Undibacterium griseum</name>
    <dbReference type="NCBI Taxonomy" id="2762295"/>
    <lineage>
        <taxon>Bacteria</taxon>
        <taxon>Pseudomonadati</taxon>
        <taxon>Pseudomonadota</taxon>
        <taxon>Betaproteobacteria</taxon>
        <taxon>Burkholderiales</taxon>
        <taxon>Oxalobacteraceae</taxon>
        <taxon>Undibacterium</taxon>
    </lineage>
</organism>
<dbReference type="EMBL" id="JACOGC010000002">
    <property type="protein sequence ID" value="MBC3884506.1"/>
    <property type="molecule type" value="Genomic_DNA"/>
</dbReference>
<protein>
    <submittedName>
        <fullName evidence="1">Uncharacterized protein</fullName>
    </submittedName>
</protein>
<evidence type="ECO:0000313" key="1">
    <source>
        <dbReference type="EMBL" id="MBC3884506.1"/>
    </source>
</evidence>
<keyword evidence="2" id="KW-1185">Reference proteome</keyword>
<gene>
    <name evidence="1" type="ORF">H8K27_05115</name>
</gene>
<evidence type="ECO:0000313" key="2">
    <source>
        <dbReference type="Proteomes" id="UP000613113"/>
    </source>
</evidence>
<accession>A0ABR6YKS5</accession>
<dbReference type="Proteomes" id="UP000613113">
    <property type="component" value="Unassembled WGS sequence"/>
</dbReference>
<comment type="caution">
    <text evidence="1">The sequence shown here is derived from an EMBL/GenBank/DDBJ whole genome shotgun (WGS) entry which is preliminary data.</text>
</comment>
<reference evidence="1 2" key="1">
    <citation type="submission" date="2020-08" db="EMBL/GenBank/DDBJ databases">
        <title>Novel species isolated from subtropical streams in China.</title>
        <authorList>
            <person name="Lu H."/>
        </authorList>
    </citation>
    <scope>NUCLEOTIDE SEQUENCE [LARGE SCALE GENOMIC DNA]</scope>
    <source>
        <strain evidence="1 2">FT31W</strain>
    </source>
</reference>
<sequence length="253" mass="29128">MLSTEISEKMPNSDFNNKFDNEIEYVRLSHWYRQQMSTGVFKFSNQRVEIAIGEIKQLPAEVILRGLHISNSQHQYSFGYCAEVFEFFGHTHEYRELGLFLLLAVLNPIGVDRVIHLSNESSEIKKIRIIDSSYWSEIEDIKPLGEDPIEFQLNLLHKHPWLEQGLGASDFPVFNRCNELDIYRNVKDWQDRNILVLAGRPAANIRLAHLLLALSNPQNRCLEVALEVEGGFRGVGPLSAEARFWLPGSFAWD</sequence>
<dbReference type="RefSeq" id="WP_186862141.1">
    <property type="nucleotide sequence ID" value="NZ_JACOGC010000002.1"/>
</dbReference>
<name>A0ABR6YKS5_9BURK</name>